<reference evidence="2 3" key="1">
    <citation type="journal article" date="2019" name="Microbiol. Resour. Announc.">
        <title>Draft Genome Sequence of the Most Traditional epsilon-Poly-l-Lysine Producer, Streptomyces albulus NBRC14147.</title>
        <authorList>
            <person name="Yamanaka K."/>
            <person name="Hamano Y."/>
        </authorList>
    </citation>
    <scope>NUCLEOTIDE SEQUENCE [LARGE SCALE GENOMIC DNA]</scope>
    <source>
        <strain evidence="2 3">NBRC 14147</strain>
    </source>
</reference>
<dbReference type="AlphaFoldDB" id="A0A401R471"/>
<protein>
    <submittedName>
        <fullName evidence="2">Uncharacterized protein</fullName>
    </submittedName>
</protein>
<dbReference type="Proteomes" id="UP000288351">
    <property type="component" value="Unassembled WGS sequence"/>
</dbReference>
<evidence type="ECO:0000256" key="1">
    <source>
        <dbReference type="SAM" id="MobiDB-lite"/>
    </source>
</evidence>
<proteinExistence type="predicted"/>
<organism evidence="2 3">
    <name type="scientific">Streptomyces noursei</name>
    <name type="common">Streptomyces albulus</name>
    <dbReference type="NCBI Taxonomy" id="1971"/>
    <lineage>
        <taxon>Bacteria</taxon>
        <taxon>Bacillati</taxon>
        <taxon>Actinomycetota</taxon>
        <taxon>Actinomycetes</taxon>
        <taxon>Kitasatosporales</taxon>
        <taxon>Streptomycetaceae</taxon>
        <taxon>Streptomyces</taxon>
    </lineage>
</organism>
<evidence type="ECO:0000313" key="3">
    <source>
        <dbReference type="Proteomes" id="UP000288351"/>
    </source>
</evidence>
<feature type="region of interest" description="Disordered" evidence="1">
    <location>
        <begin position="146"/>
        <end position="184"/>
    </location>
</feature>
<gene>
    <name evidence="2" type="ORF">SALB_05173</name>
</gene>
<accession>A0A401R471</accession>
<name>A0A401R471_STRNR</name>
<sequence length="184" mass="20094">MNDDGKNDPLPVKSQEQAEHLARSLVDSLAGEYDLKVDGKTVHKEFRDCFGKEGESADDGRFDLTYAVRAALPEAEHGKAIRAMRKRLEAQGYKISGYREDKTKDPWALMDAKGGKDNLFVSVESYLPPTQLVFSVTTPCFLPPGTKQEQVSAPAPDAIPVTPKDPRLALMGPTGPAYADNPFG</sequence>
<evidence type="ECO:0000313" key="2">
    <source>
        <dbReference type="EMBL" id="GCB92410.1"/>
    </source>
</evidence>
<comment type="caution">
    <text evidence="2">The sequence shown here is derived from an EMBL/GenBank/DDBJ whole genome shotgun (WGS) entry which is preliminary data.</text>
</comment>
<dbReference type="RefSeq" id="WP_016572008.1">
    <property type="nucleotide sequence ID" value="NZ_BHXC01000006.1"/>
</dbReference>
<dbReference type="EMBL" id="BHXC01000006">
    <property type="protein sequence ID" value="GCB92410.1"/>
    <property type="molecule type" value="Genomic_DNA"/>
</dbReference>